<accession>A0A3D8S0K8</accession>
<dbReference type="InterPro" id="IPR000504">
    <property type="entry name" value="RRM_dom"/>
</dbReference>
<dbReference type="SUPFAM" id="SSF46785">
    <property type="entry name" value="Winged helix' DNA-binding domain"/>
    <property type="match status" value="1"/>
</dbReference>
<evidence type="ECO:0000259" key="6">
    <source>
        <dbReference type="PROSITE" id="PS50102"/>
    </source>
</evidence>
<dbReference type="GO" id="GO:1990904">
    <property type="term" value="C:ribonucleoprotein complex"/>
    <property type="evidence" value="ECO:0007669"/>
    <property type="project" value="InterPro"/>
</dbReference>
<protein>
    <submittedName>
        <fullName evidence="8">Uncharacterized protein</fullName>
    </submittedName>
</protein>
<feature type="compositionally biased region" description="Basic and acidic residues" evidence="5">
    <location>
        <begin position="61"/>
        <end position="81"/>
    </location>
</feature>
<dbReference type="CDD" id="cd12291">
    <property type="entry name" value="RRM1_La"/>
    <property type="match status" value="1"/>
</dbReference>
<dbReference type="InterPro" id="IPR002344">
    <property type="entry name" value="Lupus_La"/>
</dbReference>
<evidence type="ECO:0000256" key="2">
    <source>
        <dbReference type="ARBA" id="ARBA00022884"/>
    </source>
</evidence>
<comment type="subcellular location">
    <subcellularLocation>
        <location evidence="1">Nucleus</location>
    </subcellularLocation>
</comment>
<evidence type="ECO:0000256" key="4">
    <source>
        <dbReference type="PROSITE-ProRule" id="PRU00332"/>
    </source>
</evidence>
<organism evidence="8 9">
    <name type="scientific">Coleophoma cylindrospora</name>
    <dbReference type="NCBI Taxonomy" id="1849047"/>
    <lineage>
        <taxon>Eukaryota</taxon>
        <taxon>Fungi</taxon>
        <taxon>Dikarya</taxon>
        <taxon>Ascomycota</taxon>
        <taxon>Pezizomycotina</taxon>
        <taxon>Leotiomycetes</taxon>
        <taxon>Helotiales</taxon>
        <taxon>Dermateaceae</taxon>
        <taxon>Coleophoma</taxon>
    </lineage>
</organism>
<dbReference type="STRING" id="1849047.A0A3D8S0K8"/>
<reference evidence="8 9" key="1">
    <citation type="journal article" date="2018" name="IMA Fungus">
        <title>IMA Genome-F 9: Draft genome sequence of Annulohypoxylon stygium, Aspergillus mulundensis, Berkeleyomyces basicola (syn. Thielaviopsis basicola), Ceratocystis smalleyi, two Cercospora beticola strains, Coleophoma cylindrospora, Fusarium fracticaudum, Phialophora cf. hyalina, and Morchella septimelata.</title>
        <authorList>
            <person name="Wingfield B.D."/>
            <person name="Bills G.F."/>
            <person name="Dong Y."/>
            <person name="Huang W."/>
            <person name="Nel W.J."/>
            <person name="Swalarsk-Parry B.S."/>
            <person name="Vaghefi N."/>
            <person name="Wilken P.M."/>
            <person name="An Z."/>
            <person name="de Beer Z.W."/>
            <person name="De Vos L."/>
            <person name="Chen L."/>
            <person name="Duong T.A."/>
            <person name="Gao Y."/>
            <person name="Hammerbacher A."/>
            <person name="Kikkert J.R."/>
            <person name="Li Y."/>
            <person name="Li H."/>
            <person name="Li K."/>
            <person name="Li Q."/>
            <person name="Liu X."/>
            <person name="Ma X."/>
            <person name="Naidoo K."/>
            <person name="Pethybridge S.J."/>
            <person name="Sun J."/>
            <person name="Steenkamp E.T."/>
            <person name="van der Nest M.A."/>
            <person name="van Wyk S."/>
            <person name="Wingfield M.J."/>
            <person name="Xiong C."/>
            <person name="Yue Q."/>
            <person name="Zhang X."/>
        </authorList>
    </citation>
    <scope>NUCLEOTIDE SEQUENCE [LARGE SCALE GENOMIC DNA]</scope>
    <source>
        <strain evidence="8 9">BP6252</strain>
    </source>
</reference>
<evidence type="ECO:0000256" key="1">
    <source>
        <dbReference type="ARBA" id="ARBA00004123"/>
    </source>
</evidence>
<feature type="domain" description="HTH La-type RNA-binding" evidence="7">
    <location>
        <begin position="85"/>
        <end position="175"/>
    </location>
</feature>
<feature type="region of interest" description="Disordered" evidence="5">
    <location>
        <begin position="1"/>
        <end position="89"/>
    </location>
</feature>
<gene>
    <name evidence="8" type="ORF">BP6252_04298</name>
</gene>
<dbReference type="GO" id="GO:0006396">
    <property type="term" value="P:RNA processing"/>
    <property type="evidence" value="ECO:0007669"/>
    <property type="project" value="InterPro"/>
</dbReference>
<sequence length="404" mass="45052">MSAIPVETIEPDAAATSISNDETVNQNGSDSAAPTTTADAAVDANAAKEETSNEKNGSSENKYRHSQYEKRKLTRRNESKFDPTALPTTDDPVKIRAQVEFYFGDANLPTDKFMWELTDGATNLPVSVAKIHSFKRMQRFQPYSAVVAALKDSEFLEVVGPEGTEEVKRKTPYDPKSRLGHKSESRSIYVKGFGDEEPTTQFDIEAFFTPYGPINSVRLRRTEDKLFKGSVFVEFADDELAEKFLALESKPLWQGKNELKIISKREYIAGKEQDIKDGKLEPSQTRPFRGGRGGRGGSRGGRDGDRDPNDWKKRREHDQKNGFKDRKGGRGGRGGRGRGNRDRDDRGPRNDRNREREDKADVKQDTAGGEQNDKKRARDDEGGDQAPAAKKVDAKTETPVEASS</sequence>
<dbReference type="PANTHER" id="PTHR22792">
    <property type="entry name" value="LUPUS LA PROTEIN-RELATED"/>
    <property type="match status" value="1"/>
</dbReference>
<comment type="caution">
    <text evidence="8">The sequence shown here is derived from an EMBL/GenBank/DDBJ whole genome shotgun (WGS) entry which is preliminary data.</text>
</comment>
<dbReference type="InterPro" id="IPR035979">
    <property type="entry name" value="RBD_domain_sf"/>
</dbReference>
<dbReference type="InterPro" id="IPR036388">
    <property type="entry name" value="WH-like_DNA-bd_sf"/>
</dbReference>
<keyword evidence="3" id="KW-0539">Nucleus</keyword>
<feature type="compositionally biased region" description="Basic residues" evidence="5">
    <location>
        <begin position="329"/>
        <end position="338"/>
    </location>
</feature>
<dbReference type="InterPro" id="IPR045180">
    <property type="entry name" value="La_dom_prot"/>
</dbReference>
<feature type="domain" description="RRM" evidence="6">
    <location>
        <begin position="186"/>
        <end position="266"/>
    </location>
</feature>
<feature type="compositionally biased region" description="Polar residues" evidence="5">
    <location>
        <begin position="16"/>
        <end position="29"/>
    </location>
</feature>
<feature type="compositionally biased region" description="Basic and acidic residues" evidence="5">
    <location>
        <begin position="371"/>
        <end position="380"/>
    </location>
</feature>
<dbReference type="GO" id="GO:0003729">
    <property type="term" value="F:mRNA binding"/>
    <property type="evidence" value="ECO:0007669"/>
    <property type="project" value="TreeGrafter"/>
</dbReference>
<dbReference type="InterPro" id="IPR012677">
    <property type="entry name" value="Nucleotide-bd_a/b_plait_sf"/>
</dbReference>
<keyword evidence="2 4" id="KW-0694">RNA-binding</keyword>
<dbReference type="GO" id="GO:0005634">
    <property type="term" value="C:nucleus"/>
    <property type="evidence" value="ECO:0007669"/>
    <property type="project" value="UniProtKB-SubCell"/>
</dbReference>
<dbReference type="Gene3D" id="3.30.70.330">
    <property type="match status" value="1"/>
</dbReference>
<dbReference type="Pfam" id="PF05383">
    <property type="entry name" value="La"/>
    <property type="match status" value="1"/>
</dbReference>
<dbReference type="Proteomes" id="UP000256645">
    <property type="component" value="Unassembled WGS sequence"/>
</dbReference>
<evidence type="ECO:0000259" key="7">
    <source>
        <dbReference type="PROSITE" id="PS50961"/>
    </source>
</evidence>
<dbReference type="Gene3D" id="1.10.10.10">
    <property type="entry name" value="Winged helix-like DNA-binding domain superfamily/Winged helix DNA-binding domain"/>
    <property type="match status" value="1"/>
</dbReference>
<proteinExistence type="predicted"/>
<feature type="compositionally biased region" description="Basic and acidic residues" evidence="5">
    <location>
        <begin position="300"/>
        <end position="328"/>
    </location>
</feature>
<dbReference type="PROSITE" id="PS50961">
    <property type="entry name" value="HTH_LA"/>
    <property type="match status" value="1"/>
</dbReference>
<dbReference type="SMART" id="SM00715">
    <property type="entry name" value="LA"/>
    <property type="match status" value="1"/>
</dbReference>
<dbReference type="InterPro" id="IPR036390">
    <property type="entry name" value="WH_DNA-bd_sf"/>
</dbReference>
<dbReference type="InterPro" id="IPR006630">
    <property type="entry name" value="La_HTH"/>
</dbReference>
<feature type="compositionally biased region" description="Gly residues" evidence="5">
    <location>
        <begin position="290"/>
        <end position="299"/>
    </location>
</feature>
<feature type="region of interest" description="Disordered" evidence="5">
    <location>
        <begin position="273"/>
        <end position="404"/>
    </location>
</feature>
<feature type="compositionally biased region" description="Basic and acidic residues" evidence="5">
    <location>
        <begin position="339"/>
        <end position="364"/>
    </location>
</feature>
<evidence type="ECO:0000313" key="9">
    <source>
        <dbReference type="Proteomes" id="UP000256645"/>
    </source>
</evidence>
<keyword evidence="9" id="KW-1185">Reference proteome</keyword>
<feature type="compositionally biased region" description="Low complexity" evidence="5">
    <location>
        <begin position="30"/>
        <end position="45"/>
    </location>
</feature>
<name>A0A3D8S0K8_9HELO</name>
<dbReference type="SMART" id="SM00360">
    <property type="entry name" value="RRM"/>
    <property type="match status" value="1"/>
</dbReference>
<evidence type="ECO:0000313" key="8">
    <source>
        <dbReference type="EMBL" id="RDW79660.1"/>
    </source>
</evidence>
<dbReference type="OrthoDB" id="439993at2759"/>
<dbReference type="SUPFAM" id="SSF54928">
    <property type="entry name" value="RNA-binding domain, RBD"/>
    <property type="match status" value="1"/>
</dbReference>
<dbReference type="Pfam" id="PF00076">
    <property type="entry name" value="RRM_1"/>
    <property type="match status" value="1"/>
</dbReference>
<dbReference type="AlphaFoldDB" id="A0A3D8S0K8"/>
<evidence type="ECO:0000256" key="3">
    <source>
        <dbReference type="ARBA" id="ARBA00023242"/>
    </source>
</evidence>
<dbReference type="PROSITE" id="PS50102">
    <property type="entry name" value="RRM"/>
    <property type="match status" value="1"/>
</dbReference>
<dbReference type="PANTHER" id="PTHR22792:SF140">
    <property type="entry name" value="ACHILLES, ISOFORM A"/>
    <property type="match status" value="1"/>
</dbReference>
<dbReference type="EMBL" id="PDLM01000004">
    <property type="protein sequence ID" value="RDW79660.1"/>
    <property type="molecule type" value="Genomic_DNA"/>
</dbReference>
<dbReference type="PRINTS" id="PR00302">
    <property type="entry name" value="LUPUSLA"/>
</dbReference>
<evidence type="ECO:0000256" key="5">
    <source>
        <dbReference type="SAM" id="MobiDB-lite"/>
    </source>
</evidence>